<dbReference type="Proteomes" id="UP001159641">
    <property type="component" value="Unassembled WGS sequence"/>
</dbReference>
<comment type="caution">
    <text evidence="1">The sequence shown here is derived from an EMBL/GenBank/DDBJ whole genome shotgun (WGS) entry which is preliminary data.</text>
</comment>
<evidence type="ECO:0000313" key="1">
    <source>
        <dbReference type="EMBL" id="KAJ8795968.1"/>
    </source>
</evidence>
<name>A0AB34HUS6_ESCRO</name>
<reference evidence="1 2" key="1">
    <citation type="submission" date="2022-11" db="EMBL/GenBank/DDBJ databases">
        <title>Whole genome sequence of Eschrichtius robustus ER-17-0199.</title>
        <authorList>
            <person name="Bruniche-Olsen A."/>
            <person name="Black A.N."/>
            <person name="Fields C.J."/>
            <person name="Walden K."/>
            <person name="Dewoody J.A."/>
        </authorList>
    </citation>
    <scope>NUCLEOTIDE SEQUENCE [LARGE SCALE GENOMIC DNA]</scope>
    <source>
        <strain evidence="1">ER-17-0199</strain>
        <tissue evidence="1">Blubber</tissue>
    </source>
</reference>
<dbReference type="AlphaFoldDB" id="A0AB34HUS6"/>
<evidence type="ECO:0000313" key="2">
    <source>
        <dbReference type="Proteomes" id="UP001159641"/>
    </source>
</evidence>
<dbReference type="EMBL" id="JAIQCJ010000544">
    <property type="protein sequence ID" value="KAJ8795968.1"/>
    <property type="molecule type" value="Genomic_DNA"/>
</dbReference>
<sequence>MEVSSPNESQLFIYATSNNVPPPGLAQLHSLSIGNQAKGVIENNLRASDWIRLVPQTQLSAPTSSMQQDGEKWLDLRGTKEVKRMGSLIMVYIEEKSEGAKTTPS</sequence>
<keyword evidence="2" id="KW-1185">Reference proteome</keyword>
<organism evidence="1 2">
    <name type="scientific">Eschrichtius robustus</name>
    <name type="common">California gray whale</name>
    <name type="synonym">Eschrichtius gibbosus</name>
    <dbReference type="NCBI Taxonomy" id="9764"/>
    <lineage>
        <taxon>Eukaryota</taxon>
        <taxon>Metazoa</taxon>
        <taxon>Chordata</taxon>
        <taxon>Craniata</taxon>
        <taxon>Vertebrata</taxon>
        <taxon>Euteleostomi</taxon>
        <taxon>Mammalia</taxon>
        <taxon>Eutheria</taxon>
        <taxon>Laurasiatheria</taxon>
        <taxon>Artiodactyla</taxon>
        <taxon>Whippomorpha</taxon>
        <taxon>Cetacea</taxon>
        <taxon>Mysticeti</taxon>
        <taxon>Eschrichtiidae</taxon>
        <taxon>Eschrichtius</taxon>
    </lineage>
</organism>
<proteinExistence type="predicted"/>
<accession>A0AB34HUS6</accession>
<gene>
    <name evidence="1" type="ORF">J1605_002730</name>
</gene>
<protein>
    <submittedName>
        <fullName evidence="1">Uncharacterized protein</fullName>
    </submittedName>
</protein>